<dbReference type="EC" id="4.2.1.96" evidence="3"/>
<dbReference type="OrthoDB" id="9794987at2"/>
<dbReference type="EMBL" id="VLPL01000004">
    <property type="protein sequence ID" value="TSJ44755.1"/>
    <property type="molecule type" value="Genomic_DNA"/>
</dbReference>
<gene>
    <name evidence="5" type="ORF">FO442_09140</name>
</gene>
<dbReference type="RefSeq" id="WP_144332869.1">
    <property type="nucleotide sequence ID" value="NZ_VLPL01000004.1"/>
</dbReference>
<evidence type="ECO:0000313" key="5">
    <source>
        <dbReference type="EMBL" id="TSJ44755.1"/>
    </source>
</evidence>
<evidence type="ECO:0000313" key="6">
    <source>
        <dbReference type="Proteomes" id="UP000316008"/>
    </source>
</evidence>
<keyword evidence="4" id="KW-0456">Lyase</keyword>
<dbReference type="Proteomes" id="UP000316008">
    <property type="component" value="Unassembled WGS sequence"/>
</dbReference>
<accession>A0A556MXX6</accession>
<dbReference type="GO" id="GO:0006729">
    <property type="term" value="P:tetrahydrobiopterin biosynthetic process"/>
    <property type="evidence" value="ECO:0007669"/>
    <property type="project" value="InterPro"/>
</dbReference>
<reference evidence="5 6" key="1">
    <citation type="submission" date="2019-07" db="EMBL/GenBank/DDBJ databases">
        <authorList>
            <person name="Huq M.A."/>
        </authorList>
    </citation>
    <scope>NUCLEOTIDE SEQUENCE [LARGE SCALE GENOMIC DNA]</scope>
    <source>
        <strain evidence="5 6">MAH-3</strain>
    </source>
</reference>
<protein>
    <recommendedName>
        <fullName evidence="3">4a-hydroxytetrahydrobiopterin dehydratase</fullName>
        <ecNumber evidence="3">4.2.1.96</ecNumber>
    </recommendedName>
</protein>
<evidence type="ECO:0000256" key="3">
    <source>
        <dbReference type="ARBA" id="ARBA00013252"/>
    </source>
</evidence>
<evidence type="ECO:0000256" key="4">
    <source>
        <dbReference type="ARBA" id="ARBA00023239"/>
    </source>
</evidence>
<dbReference type="Gene3D" id="3.30.1360.20">
    <property type="entry name" value="Transcriptional coactivator/pterin dehydratase"/>
    <property type="match status" value="1"/>
</dbReference>
<dbReference type="InterPro" id="IPR036428">
    <property type="entry name" value="PCD_sf"/>
</dbReference>
<dbReference type="AlphaFoldDB" id="A0A556MXX6"/>
<comment type="similarity">
    <text evidence="2">Belongs to the pterin-4-alpha-carbinolamine dehydratase family.</text>
</comment>
<sequence length="87" mass="10341">MNWSIIINSYRTVIHFSNQTELAFFLVEVARLADQMDHHPDMTIRHCNELSIAVYSHDQQRITQRDERLVHGINAIYDKWNTKKADE</sequence>
<keyword evidence="6" id="KW-1185">Reference proteome</keyword>
<dbReference type="SUPFAM" id="SSF55248">
    <property type="entry name" value="PCD-like"/>
    <property type="match status" value="1"/>
</dbReference>
<evidence type="ECO:0000256" key="2">
    <source>
        <dbReference type="ARBA" id="ARBA00006472"/>
    </source>
</evidence>
<dbReference type="Pfam" id="PF01329">
    <property type="entry name" value="Pterin_4a"/>
    <property type="match status" value="1"/>
</dbReference>
<comment type="caution">
    <text evidence="5">The sequence shown here is derived from an EMBL/GenBank/DDBJ whole genome shotgun (WGS) entry which is preliminary data.</text>
</comment>
<evidence type="ECO:0000256" key="1">
    <source>
        <dbReference type="ARBA" id="ARBA00001554"/>
    </source>
</evidence>
<dbReference type="GO" id="GO:0008124">
    <property type="term" value="F:4-alpha-hydroxytetrahydrobiopterin dehydratase activity"/>
    <property type="evidence" value="ECO:0007669"/>
    <property type="project" value="UniProtKB-EC"/>
</dbReference>
<proteinExistence type="inferred from homology"/>
<organism evidence="5 6">
    <name type="scientific">Fluviicola chungangensis</name>
    <dbReference type="NCBI Taxonomy" id="2597671"/>
    <lineage>
        <taxon>Bacteria</taxon>
        <taxon>Pseudomonadati</taxon>
        <taxon>Bacteroidota</taxon>
        <taxon>Flavobacteriia</taxon>
        <taxon>Flavobacteriales</taxon>
        <taxon>Crocinitomicaceae</taxon>
        <taxon>Fluviicola</taxon>
    </lineage>
</organism>
<comment type="catalytic activity">
    <reaction evidence="1">
        <text>(4aS,6R)-4a-hydroxy-L-erythro-5,6,7,8-tetrahydrobiopterin = (6R)-L-erythro-6,7-dihydrobiopterin + H2O</text>
        <dbReference type="Rhea" id="RHEA:11920"/>
        <dbReference type="ChEBI" id="CHEBI:15377"/>
        <dbReference type="ChEBI" id="CHEBI:15642"/>
        <dbReference type="ChEBI" id="CHEBI:43120"/>
        <dbReference type="EC" id="4.2.1.96"/>
    </reaction>
</comment>
<dbReference type="InterPro" id="IPR001533">
    <property type="entry name" value="Pterin_deHydtase"/>
</dbReference>
<name>A0A556MXX6_9FLAO</name>